<keyword evidence="2" id="KW-1185">Reference proteome</keyword>
<comment type="caution">
    <text evidence="1">The sequence shown here is derived from an EMBL/GenBank/DDBJ whole genome shotgun (WGS) entry which is preliminary data.</text>
</comment>
<reference evidence="2" key="1">
    <citation type="journal article" date="2019" name="Int. J. Syst. Evol. Microbiol.">
        <title>The Global Catalogue of Microorganisms (GCM) 10K type strain sequencing project: providing services to taxonomists for standard genome sequencing and annotation.</title>
        <authorList>
            <consortium name="The Broad Institute Genomics Platform"/>
            <consortium name="The Broad Institute Genome Sequencing Center for Infectious Disease"/>
            <person name="Wu L."/>
            <person name="Ma J."/>
        </authorList>
    </citation>
    <scope>NUCLEOTIDE SEQUENCE [LARGE SCALE GENOMIC DNA]</scope>
    <source>
        <strain evidence="2">JCM 17712</strain>
    </source>
</reference>
<sequence length="177" mass="19163">MVLFLSNASPIFSANIDLTKTSLKSVKNAAVVYLQSTLSAYDNYNSGMESYNSVISILTTDGRFAWEDAQNIFTAGATVISESRRNKKTKNARVKNAVILDREKYTAKEKSVAIDSMAGALGLGSIAIDCGYDNQDDIEEYTSANGYSSRARTDGKRAVTIRSKAETQAYGNVILGS</sequence>
<dbReference type="Proteomes" id="UP001500864">
    <property type="component" value="Unassembled WGS sequence"/>
</dbReference>
<gene>
    <name evidence="1" type="ORF">GCM10023261_13070</name>
</gene>
<evidence type="ECO:0000313" key="1">
    <source>
        <dbReference type="EMBL" id="GAA5109828.1"/>
    </source>
</evidence>
<organism evidence="1 2">
    <name type="scientific">Bartonella jaculi</name>
    <dbReference type="NCBI Taxonomy" id="686226"/>
    <lineage>
        <taxon>Bacteria</taxon>
        <taxon>Pseudomonadati</taxon>
        <taxon>Pseudomonadota</taxon>
        <taxon>Alphaproteobacteria</taxon>
        <taxon>Hyphomicrobiales</taxon>
        <taxon>Bartonellaceae</taxon>
        <taxon>Bartonella</taxon>
    </lineage>
</organism>
<proteinExistence type="predicted"/>
<name>A0ABP9N966_9HYPH</name>
<evidence type="ECO:0000313" key="2">
    <source>
        <dbReference type="Proteomes" id="UP001500864"/>
    </source>
</evidence>
<protein>
    <submittedName>
        <fullName evidence="1">Uncharacterized protein</fullName>
    </submittedName>
</protein>
<dbReference type="EMBL" id="BAABIZ010000018">
    <property type="protein sequence ID" value="GAA5109828.1"/>
    <property type="molecule type" value="Genomic_DNA"/>
</dbReference>
<accession>A0ABP9N966</accession>